<dbReference type="InterPro" id="IPR056884">
    <property type="entry name" value="NPHP3-like_N"/>
</dbReference>
<sequence length="603" mass="67699">MDTTLGVVRSKDDAASFVQNRLILGDHIEYDSGKNMWVEKGDSDEVTRRLRIWEDAHEEMEALVKTIRNYQEKMLKRQGKKDIRATKWTEALGDVHAAVKQYENVSIKGPQGFIKKGLSKLQRGSKVMEHWCGLLPGGDYGGTIAGVFSMVATVCIALAYFISDKEGKSEHGFCLFLRAILIFEQASGRVVNVKACIFEAIEDVPDYIDETGDYLAIYRHNRMDKLEEKSAELCKAILILFRLIMENLTKSSGKRGVDAFLKGDAYEKRLEDSKKEVERLAKKMRRVAKVCDSKRKEEILGYTREIANSTKKTEEDVAEMKSVLVNGYVPLADIGKCIQALLESNSNFNVNTGQALLGSEHKTRRHGLFNLRELQLWLSLQESRDLLIHGNKSDAAVDDLSTLSLVCAELVRICSLSKDTIVASHFCGLHSDYDQDERAGFAGMLASLIGQLIQQSKAKKFRLDRSCVEEDQENIRNLDLECLCSVFEKLVQQLPKDKIFYCVLDGISLYKAWEYGSGVNHAITVFEMLYGIVEGEIGKESATVKLLMICPGDSLNIGSSDDGFPVEAGEVLVVPEFVDGDRQGVWETEDLEKSLPSVRKKRR</sequence>
<proteinExistence type="predicted"/>
<feature type="coiled-coil region" evidence="2">
    <location>
        <begin position="263"/>
        <end position="290"/>
    </location>
</feature>
<keyword evidence="2" id="KW-0175">Coiled coil</keyword>
<dbReference type="PANTHER" id="PTHR40619">
    <property type="entry name" value="FUNGAL STAND N-TERMINAL GOODBYE DOMAIN-CONTAINING PROTEIN"/>
    <property type="match status" value="1"/>
</dbReference>
<comment type="caution">
    <text evidence="4">The sequence shown here is derived from an EMBL/GenBank/DDBJ whole genome shotgun (WGS) entry which is preliminary data.</text>
</comment>
<organism evidence="4 5">
    <name type="scientific">Neofusicoccum ribis</name>
    <dbReference type="NCBI Taxonomy" id="45134"/>
    <lineage>
        <taxon>Eukaryota</taxon>
        <taxon>Fungi</taxon>
        <taxon>Dikarya</taxon>
        <taxon>Ascomycota</taxon>
        <taxon>Pezizomycotina</taxon>
        <taxon>Dothideomycetes</taxon>
        <taxon>Dothideomycetes incertae sedis</taxon>
        <taxon>Botryosphaeriales</taxon>
        <taxon>Botryosphaeriaceae</taxon>
        <taxon>Neofusicoccum</taxon>
    </lineage>
</organism>
<evidence type="ECO:0000259" key="3">
    <source>
        <dbReference type="Pfam" id="PF24883"/>
    </source>
</evidence>
<dbReference type="Pfam" id="PF24883">
    <property type="entry name" value="NPHP3_N"/>
    <property type="match status" value="1"/>
</dbReference>
<keyword evidence="5" id="KW-1185">Reference proteome</keyword>
<reference evidence="4 5" key="1">
    <citation type="submission" date="2024-02" db="EMBL/GenBank/DDBJ databases">
        <title>De novo assembly and annotation of 12 fungi associated with fruit tree decline syndrome in Ontario, Canada.</title>
        <authorList>
            <person name="Sulman M."/>
            <person name="Ellouze W."/>
            <person name="Ilyukhin E."/>
        </authorList>
    </citation>
    <scope>NUCLEOTIDE SEQUENCE [LARGE SCALE GENOMIC DNA]</scope>
    <source>
        <strain evidence="4 5">M1-105</strain>
    </source>
</reference>
<evidence type="ECO:0000256" key="1">
    <source>
        <dbReference type="ARBA" id="ARBA00022737"/>
    </source>
</evidence>
<keyword evidence="1" id="KW-0677">Repeat</keyword>
<accession>A0ABR3SNZ2</accession>
<feature type="domain" description="Nephrocystin 3-like N-terminal" evidence="3">
    <location>
        <begin position="404"/>
        <end position="507"/>
    </location>
</feature>
<dbReference type="Proteomes" id="UP001521116">
    <property type="component" value="Unassembled WGS sequence"/>
</dbReference>
<name>A0ABR3SNZ2_9PEZI</name>
<protein>
    <recommendedName>
        <fullName evidence="3">Nephrocystin 3-like N-terminal domain-containing protein</fullName>
    </recommendedName>
</protein>
<evidence type="ECO:0000256" key="2">
    <source>
        <dbReference type="SAM" id="Coils"/>
    </source>
</evidence>
<gene>
    <name evidence="4" type="ORF">SLS56_007105</name>
</gene>
<dbReference type="EMBL" id="JAJVDC020000088">
    <property type="protein sequence ID" value="KAL1625958.1"/>
    <property type="molecule type" value="Genomic_DNA"/>
</dbReference>
<evidence type="ECO:0000313" key="5">
    <source>
        <dbReference type="Proteomes" id="UP001521116"/>
    </source>
</evidence>
<dbReference type="PANTHER" id="PTHR40619:SF3">
    <property type="entry name" value="FUNGAL STAND N-TERMINAL GOODBYE DOMAIN-CONTAINING PROTEIN"/>
    <property type="match status" value="1"/>
</dbReference>
<evidence type="ECO:0000313" key="4">
    <source>
        <dbReference type="EMBL" id="KAL1625958.1"/>
    </source>
</evidence>